<keyword evidence="3" id="KW-1185">Reference proteome</keyword>
<organism evidence="2 3">
    <name type="scientific">Streptomyces graminofaciens</name>
    <dbReference type="NCBI Taxonomy" id="68212"/>
    <lineage>
        <taxon>Bacteria</taxon>
        <taxon>Bacillati</taxon>
        <taxon>Actinomycetota</taxon>
        <taxon>Actinomycetes</taxon>
        <taxon>Kitasatosporales</taxon>
        <taxon>Streptomycetaceae</taxon>
        <taxon>Streptomyces</taxon>
    </lineage>
</organism>
<accession>A0ABM7FE59</accession>
<evidence type="ECO:0000256" key="1">
    <source>
        <dbReference type="SAM" id="SignalP"/>
    </source>
</evidence>
<sequence>MRTVTITLLAAVAAVAVLVSPASPASAAAPLPVPELGTLVGEGLTVEGPLVQNVSLLK</sequence>
<gene>
    <name evidence="2" type="ORF">SGFS_055290</name>
</gene>
<protein>
    <recommendedName>
        <fullName evidence="4">Secreted protein</fullName>
    </recommendedName>
</protein>
<name>A0ABM7FE59_9ACTN</name>
<proteinExistence type="predicted"/>
<evidence type="ECO:0000313" key="2">
    <source>
        <dbReference type="EMBL" id="BBC34235.1"/>
    </source>
</evidence>
<reference evidence="2 3" key="2">
    <citation type="journal article" date="2023" name="ChemBioChem">
        <title>Acyltransferase Domain Exchange between Two Independent Type I Polyketide Synthases in the Same Producer Strain of Macrolide Antibiotics.</title>
        <authorList>
            <person name="Kudo F."/>
            <person name="Kishikawa K."/>
            <person name="Tsuboi K."/>
            <person name="Kido T."/>
            <person name="Usui T."/>
            <person name="Hashimoto J."/>
            <person name="Shin-Ya K."/>
            <person name="Miyanaga A."/>
            <person name="Eguchi T."/>
        </authorList>
    </citation>
    <scope>NUCLEOTIDE SEQUENCE [LARGE SCALE GENOMIC DNA]</scope>
    <source>
        <strain evidence="2 3">A-8890</strain>
    </source>
</reference>
<dbReference type="EMBL" id="AP018448">
    <property type="protein sequence ID" value="BBC34235.1"/>
    <property type="molecule type" value="Genomic_DNA"/>
</dbReference>
<dbReference type="Proteomes" id="UP001321542">
    <property type="component" value="Chromosome"/>
</dbReference>
<reference evidence="2 3" key="1">
    <citation type="journal article" date="2010" name="ChemBioChem">
        <title>Cloning and characterization of the biosynthetic gene cluster of 16-membered macrolide antibiotic FD-891: involvement of a dual functional cytochrome P450 monooxygenase catalyzing epoxidation and hydroxylation.</title>
        <authorList>
            <person name="Kudo F."/>
            <person name="Motegi A."/>
            <person name="Mizoue K."/>
            <person name="Eguchi T."/>
        </authorList>
    </citation>
    <scope>NUCLEOTIDE SEQUENCE [LARGE SCALE GENOMIC DNA]</scope>
    <source>
        <strain evidence="2 3">A-8890</strain>
    </source>
</reference>
<feature type="signal peptide" evidence="1">
    <location>
        <begin position="1"/>
        <end position="27"/>
    </location>
</feature>
<keyword evidence="1" id="KW-0732">Signal</keyword>
<evidence type="ECO:0008006" key="4">
    <source>
        <dbReference type="Google" id="ProtNLM"/>
    </source>
</evidence>
<feature type="chain" id="PRO_5045193979" description="Secreted protein" evidence="1">
    <location>
        <begin position="28"/>
        <end position="58"/>
    </location>
</feature>
<dbReference type="RefSeq" id="WP_286254110.1">
    <property type="nucleotide sequence ID" value="NZ_AP018448.1"/>
</dbReference>
<evidence type="ECO:0000313" key="3">
    <source>
        <dbReference type="Proteomes" id="UP001321542"/>
    </source>
</evidence>